<evidence type="ECO:0000313" key="1">
    <source>
        <dbReference type="EMBL" id="KAF2744690.1"/>
    </source>
</evidence>
<dbReference type="AlphaFoldDB" id="A0A6A6V596"/>
<dbReference type="Proteomes" id="UP000799440">
    <property type="component" value="Unassembled WGS sequence"/>
</dbReference>
<sequence>MSTSASDNDLECIKIDQAIRHIATLAKSKFFKNTTTIDQPTSVSPQTRNYKLTWRYWDLESAQLKDGQLEVAYETDPSSAKKLEAYRIMQEMVKDEKERIMAPYLIKHMQMQIYGELLLNLRAHYLLIGHAELLEAAFKGPKYQLCSTMDFYPHNAWVSGELDEKKVDTLYEALGGSQLRALENLHEILSGLGKSRLGEELRDMFERPRLESHEAALN</sequence>
<organism evidence="1 2">
    <name type="scientific">Sporormia fimetaria CBS 119925</name>
    <dbReference type="NCBI Taxonomy" id="1340428"/>
    <lineage>
        <taxon>Eukaryota</taxon>
        <taxon>Fungi</taxon>
        <taxon>Dikarya</taxon>
        <taxon>Ascomycota</taxon>
        <taxon>Pezizomycotina</taxon>
        <taxon>Dothideomycetes</taxon>
        <taxon>Pleosporomycetidae</taxon>
        <taxon>Pleosporales</taxon>
        <taxon>Sporormiaceae</taxon>
        <taxon>Sporormia</taxon>
    </lineage>
</organism>
<keyword evidence="2" id="KW-1185">Reference proteome</keyword>
<gene>
    <name evidence="1" type="ORF">M011DRAFT_479724</name>
</gene>
<dbReference type="EMBL" id="MU006587">
    <property type="protein sequence ID" value="KAF2744690.1"/>
    <property type="molecule type" value="Genomic_DNA"/>
</dbReference>
<reference evidence="1" key="1">
    <citation type="journal article" date="2020" name="Stud. Mycol.">
        <title>101 Dothideomycetes genomes: a test case for predicting lifestyles and emergence of pathogens.</title>
        <authorList>
            <person name="Haridas S."/>
            <person name="Albert R."/>
            <person name="Binder M."/>
            <person name="Bloem J."/>
            <person name="Labutti K."/>
            <person name="Salamov A."/>
            <person name="Andreopoulos B."/>
            <person name="Baker S."/>
            <person name="Barry K."/>
            <person name="Bills G."/>
            <person name="Bluhm B."/>
            <person name="Cannon C."/>
            <person name="Castanera R."/>
            <person name="Culley D."/>
            <person name="Daum C."/>
            <person name="Ezra D."/>
            <person name="Gonzalez J."/>
            <person name="Henrissat B."/>
            <person name="Kuo A."/>
            <person name="Liang C."/>
            <person name="Lipzen A."/>
            <person name="Lutzoni F."/>
            <person name="Magnuson J."/>
            <person name="Mondo S."/>
            <person name="Nolan M."/>
            <person name="Ohm R."/>
            <person name="Pangilinan J."/>
            <person name="Park H.-J."/>
            <person name="Ramirez L."/>
            <person name="Alfaro M."/>
            <person name="Sun H."/>
            <person name="Tritt A."/>
            <person name="Yoshinaga Y."/>
            <person name="Zwiers L.-H."/>
            <person name="Turgeon B."/>
            <person name="Goodwin S."/>
            <person name="Spatafora J."/>
            <person name="Crous P."/>
            <person name="Grigoriev I."/>
        </authorList>
    </citation>
    <scope>NUCLEOTIDE SEQUENCE</scope>
    <source>
        <strain evidence="1">CBS 119925</strain>
    </source>
</reference>
<name>A0A6A6V596_9PLEO</name>
<proteinExistence type="predicted"/>
<protein>
    <submittedName>
        <fullName evidence="1">Uncharacterized protein</fullName>
    </submittedName>
</protein>
<accession>A0A6A6V596</accession>
<evidence type="ECO:0000313" key="2">
    <source>
        <dbReference type="Proteomes" id="UP000799440"/>
    </source>
</evidence>